<comment type="caution">
    <text evidence="2">The sequence shown here is derived from an EMBL/GenBank/DDBJ whole genome shotgun (WGS) entry which is preliminary data.</text>
</comment>
<dbReference type="PANTHER" id="PTHR37474:SF1">
    <property type="entry name" value="2'-5' RNA LIGASE FAMILY PROTEIN"/>
    <property type="match status" value="1"/>
</dbReference>
<feature type="region of interest" description="Disordered" evidence="1">
    <location>
        <begin position="310"/>
        <end position="334"/>
    </location>
</feature>
<feature type="compositionally biased region" description="Pro residues" evidence="1">
    <location>
        <begin position="247"/>
        <end position="257"/>
    </location>
</feature>
<dbReference type="Pfam" id="PF13563">
    <property type="entry name" value="2_5_RNA_ligase2"/>
    <property type="match status" value="1"/>
</dbReference>
<protein>
    <submittedName>
        <fullName evidence="2">Uncharacterized protein</fullName>
    </submittedName>
</protein>
<feature type="compositionally biased region" description="Acidic residues" evidence="1">
    <location>
        <begin position="314"/>
        <end position="331"/>
    </location>
</feature>
<evidence type="ECO:0000256" key="1">
    <source>
        <dbReference type="SAM" id="MobiDB-lite"/>
    </source>
</evidence>
<feature type="region of interest" description="Disordered" evidence="1">
    <location>
        <begin position="153"/>
        <end position="175"/>
    </location>
</feature>
<dbReference type="AlphaFoldDB" id="A0A9N8E9M8"/>
<sequence length="563" mass="63764">MKKKKPKTSSLFGFVAVLFCNFGTPQWQWQSTAFHPATGQRPLRSFLTRQSPSTALFLQKEEPIELTSYQSALCIIPPDECWDTLQRARHFAGDQAYHQWPPAIRLFHPFCPRDQSSELALEVLSKVVERHNIQPFSITLNRWTVMPVPENLSPLRSTTDEEEDVSLEDDDSPIQIDPNYEEIQELIAEEATVGVERKKLREFRRKQKSILKELEQHNSNNTLGDDSFERTIAALLAAPEEEEEEAPPPTPEPPQPPVDEFNGPAIIALEPDERSSQKIAMLRELLRLELAGDHQAAEALIEKNRSPNVWAGGFDDDSDEEQQLLQGDDEQDPFRPLIPMGRFPTTDAALQTARKLKGLWDPLSFEVTELHCITQAQRTLTAETSNNIHRRIQVERELPSIPFGCDAMVMLMGEELEMDDESNQLLANHVWEEGNLGGYFQDEQSMESPLDAAEEDDSDEFTNRYQERMDSFERKLDTKEGDFEDLMNWLDGDEDDEDTEELIGTSIVIGRTHLFSGEKRIYAGMPAASASEESETAFILGGGGLGSDSFASSIFDDLDFKLQ</sequence>
<organism evidence="2 3">
    <name type="scientific">Seminavis robusta</name>
    <dbReference type="NCBI Taxonomy" id="568900"/>
    <lineage>
        <taxon>Eukaryota</taxon>
        <taxon>Sar</taxon>
        <taxon>Stramenopiles</taxon>
        <taxon>Ochrophyta</taxon>
        <taxon>Bacillariophyta</taxon>
        <taxon>Bacillariophyceae</taxon>
        <taxon>Bacillariophycidae</taxon>
        <taxon>Naviculales</taxon>
        <taxon>Naviculaceae</taxon>
        <taxon>Seminavis</taxon>
    </lineage>
</organism>
<evidence type="ECO:0000313" key="2">
    <source>
        <dbReference type="EMBL" id="CAB9516828.1"/>
    </source>
</evidence>
<gene>
    <name evidence="2" type="ORF">SEMRO_809_G205650.1</name>
</gene>
<keyword evidence="3" id="KW-1185">Reference proteome</keyword>
<dbReference type="EMBL" id="CAICTM010000808">
    <property type="protein sequence ID" value="CAB9516828.1"/>
    <property type="molecule type" value="Genomic_DNA"/>
</dbReference>
<proteinExistence type="predicted"/>
<feature type="region of interest" description="Disordered" evidence="1">
    <location>
        <begin position="240"/>
        <end position="259"/>
    </location>
</feature>
<dbReference type="Proteomes" id="UP001153069">
    <property type="component" value="Unassembled WGS sequence"/>
</dbReference>
<accession>A0A9N8E9M8</accession>
<dbReference type="OrthoDB" id="10263155at2759"/>
<dbReference type="PANTHER" id="PTHR37474">
    <property type="entry name" value="RNA LIGASE/CYCLIC NUCLEOTIDE PHOSPHODIESTERASE"/>
    <property type="match status" value="1"/>
</dbReference>
<reference evidence="2" key="1">
    <citation type="submission" date="2020-06" db="EMBL/GenBank/DDBJ databases">
        <authorList>
            <consortium name="Plant Systems Biology data submission"/>
        </authorList>
    </citation>
    <scope>NUCLEOTIDE SEQUENCE</scope>
    <source>
        <strain evidence="2">D6</strain>
    </source>
</reference>
<evidence type="ECO:0000313" key="3">
    <source>
        <dbReference type="Proteomes" id="UP001153069"/>
    </source>
</evidence>
<dbReference type="Gene3D" id="3.90.1140.10">
    <property type="entry name" value="Cyclic phosphodiesterase"/>
    <property type="match status" value="1"/>
</dbReference>
<name>A0A9N8E9M8_9STRA</name>
<feature type="compositionally biased region" description="Acidic residues" evidence="1">
    <location>
        <begin position="160"/>
        <end position="172"/>
    </location>
</feature>